<evidence type="ECO:0000256" key="1">
    <source>
        <dbReference type="SAM" id="MobiDB-lite"/>
    </source>
</evidence>
<name>A0A8D8TZA2_9HEMI</name>
<dbReference type="InterPro" id="IPR036291">
    <property type="entry name" value="NAD(P)-bd_dom_sf"/>
</dbReference>
<feature type="region of interest" description="Disordered" evidence="1">
    <location>
        <begin position="36"/>
        <end position="96"/>
    </location>
</feature>
<dbReference type="AlphaFoldDB" id="A0A8D8TZA2"/>
<organism evidence="2">
    <name type="scientific">Cacopsylla melanoneura</name>
    <dbReference type="NCBI Taxonomy" id="428564"/>
    <lineage>
        <taxon>Eukaryota</taxon>
        <taxon>Metazoa</taxon>
        <taxon>Ecdysozoa</taxon>
        <taxon>Arthropoda</taxon>
        <taxon>Hexapoda</taxon>
        <taxon>Insecta</taxon>
        <taxon>Pterygota</taxon>
        <taxon>Neoptera</taxon>
        <taxon>Paraneoptera</taxon>
        <taxon>Hemiptera</taxon>
        <taxon>Sternorrhyncha</taxon>
        <taxon>Psylloidea</taxon>
        <taxon>Psyllidae</taxon>
        <taxon>Psyllinae</taxon>
        <taxon>Cacopsylla</taxon>
    </lineage>
</organism>
<sequence length="114" mass="12867">MVYLFKYDSTHGIFKGEVKADGEEIDEEAEKMNVDEFVEADEESEEEEEEDVDEGGVEYTSDFEPSDDEIEELSTSLEESAEASTSKRGLKAKRPKVEIEYEYSGTPSSRSKTS</sequence>
<reference evidence="2" key="1">
    <citation type="submission" date="2021-05" db="EMBL/GenBank/DDBJ databases">
        <authorList>
            <person name="Alioto T."/>
            <person name="Alioto T."/>
            <person name="Gomez Garrido J."/>
        </authorList>
    </citation>
    <scope>NUCLEOTIDE SEQUENCE</scope>
</reference>
<dbReference type="SUPFAM" id="SSF51735">
    <property type="entry name" value="NAD(P)-binding Rossmann-fold domains"/>
    <property type="match status" value="1"/>
</dbReference>
<dbReference type="EMBL" id="HBUF01324263">
    <property type="protein sequence ID" value="CAG6695594.1"/>
    <property type="molecule type" value="Transcribed_RNA"/>
</dbReference>
<proteinExistence type="predicted"/>
<accession>A0A8D8TZA2</accession>
<evidence type="ECO:0000313" key="2">
    <source>
        <dbReference type="EMBL" id="CAG6695594.1"/>
    </source>
</evidence>
<dbReference type="Gene3D" id="3.40.50.720">
    <property type="entry name" value="NAD(P)-binding Rossmann-like Domain"/>
    <property type="match status" value="1"/>
</dbReference>
<feature type="compositionally biased region" description="Acidic residues" evidence="1">
    <location>
        <begin position="36"/>
        <end position="56"/>
    </location>
</feature>
<feature type="compositionally biased region" description="Low complexity" evidence="1">
    <location>
        <begin position="73"/>
        <end position="86"/>
    </location>
</feature>
<protein>
    <submittedName>
        <fullName evidence="2">Uncharacterized protein</fullName>
    </submittedName>
</protein>